<evidence type="ECO:0000313" key="1">
    <source>
        <dbReference type="EMBL" id="RHZ29312.1"/>
    </source>
</evidence>
<sequence length="188" mass="21866">MLREAEKKMHWATEFQHLKNELIDAPEAIQPQACNETDELKGSLHLKDLIIAQLKRDFAETNTVLSTSCLDEEKGQFVIRMSEERLKIKEARVRPASLNSLTKDIGELFDNPDMPVKLRQDHYVLTRHQRVVIKKLRAQIPEAKNSDARNAIQEITDLLIHRNNQTEELIEGVLDRKIQVYHKARKIK</sequence>
<evidence type="ECO:0000313" key="2">
    <source>
        <dbReference type="Proteomes" id="UP000266196"/>
    </source>
</evidence>
<organism evidence="1 2">
    <name type="scientific">Aphanomyces astaci</name>
    <name type="common">Crayfish plague agent</name>
    <dbReference type="NCBI Taxonomy" id="112090"/>
    <lineage>
        <taxon>Eukaryota</taxon>
        <taxon>Sar</taxon>
        <taxon>Stramenopiles</taxon>
        <taxon>Oomycota</taxon>
        <taxon>Saprolegniomycetes</taxon>
        <taxon>Saprolegniales</taxon>
        <taxon>Verrucalvaceae</taxon>
        <taxon>Aphanomyces</taxon>
    </lineage>
</organism>
<gene>
    <name evidence="1" type="ORF">DYB31_006423</name>
</gene>
<name>A0A397FKR6_APHAT</name>
<dbReference type="EMBL" id="QUTE01007454">
    <property type="protein sequence ID" value="RHZ29312.1"/>
    <property type="molecule type" value="Genomic_DNA"/>
</dbReference>
<protein>
    <submittedName>
        <fullName evidence="1">Uncharacterized protein</fullName>
    </submittedName>
</protein>
<feature type="non-terminal residue" evidence="1">
    <location>
        <position position="188"/>
    </location>
</feature>
<comment type="caution">
    <text evidence="1">The sequence shown here is derived from an EMBL/GenBank/DDBJ whole genome shotgun (WGS) entry which is preliminary data.</text>
</comment>
<accession>A0A397FKR6</accession>
<dbReference type="Proteomes" id="UP000266196">
    <property type="component" value="Unassembled WGS sequence"/>
</dbReference>
<reference evidence="1 2" key="1">
    <citation type="submission" date="2018-08" db="EMBL/GenBank/DDBJ databases">
        <title>Aphanomyces genome sequencing and annotation.</title>
        <authorList>
            <person name="Minardi D."/>
            <person name="Oidtmann B."/>
            <person name="Van Der Giezen M."/>
            <person name="Studholme D.J."/>
        </authorList>
    </citation>
    <scope>NUCLEOTIDE SEQUENCE [LARGE SCALE GENOMIC DNA]</scope>
    <source>
        <strain evidence="1 2">197901</strain>
    </source>
</reference>
<proteinExistence type="predicted"/>
<dbReference type="AlphaFoldDB" id="A0A397FKR6"/>